<dbReference type="PROSITE" id="PS50862">
    <property type="entry name" value="AA_TRNA_LIGASE_II"/>
    <property type="match status" value="1"/>
</dbReference>
<evidence type="ECO:0000256" key="1">
    <source>
        <dbReference type="ARBA" id="ARBA00008226"/>
    </source>
</evidence>
<keyword evidence="4 8" id="KW-0067">ATP-binding</keyword>
<sequence>MRFQIVKGTRDILPEEIPRWRHIENTARRILEAFGYREIRTPTFESTRLFARSIGETTDIVEKEMYSFRDRKGREITLRPEGTAPIIRAYIEHGITPPMKLYYLGSMFRYERPQKGRSREFYQVGIEAIGSLSPMLDAEAIDCGQYLLKEMGLRQLEIRLNSIGCRRCRVAYKKDLVAYIEKKKSKLCEMCQRRISENPFRILDCKNSTCKRIASRAPVIVESLCEECMEHFRSVRSHLERLGIDYILDPHLFRGLDYYTKTTFEFVSNALGAKDTILGGGRYDYLVGELGGDETPAIGWALGVDRLLLALDEEGFRFPDTHPKTVFVAWTSDRTKAKSVEIVRDLRRAGIPCEIDYEDRNLKSQLKLANRLDVGFALIVGDEELKSEQVILRDMGTGNQEMVALTQLKNSLQARIRPC</sequence>
<evidence type="ECO:0000256" key="4">
    <source>
        <dbReference type="ARBA" id="ARBA00022840"/>
    </source>
</evidence>
<dbReference type="InterPro" id="IPR036621">
    <property type="entry name" value="Anticodon-bd_dom_sf"/>
</dbReference>
<dbReference type="PIRSF" id="PIRSF001549">
    <property type="entry name" value="His-tRNA_synth"/>
    <property type="match status" value="1"/>
</dbReference>
<evidence type="ECO:0000256" key="3">
    <source>
        <dbReference type="ARBA" id="ARBA00022741"/>
    </source>
</evidence>
<dbReference type="SUPFAM" id="SSF52954">
    <property type="entry name" value="Class II aaRS ABD-related"/>
    <property type="match status" value="1"/>
</dbReference>
<comment type="similarity">
    <text evidence="1 8">Belongs to the class-II aminoacyl-tRNA synthetase family.</text>
</comment>
<dbReference type="Gene3D" id="3.40.50.800">
    <property type="entry name" value="Anticodon-binding domain"/>
    <property type="match status" value="1"/>
</dbReference>
<feature type="binding site" evidence="9">
    <location>
        <position position="123"/>
    </location>
    <ligand>
        <name>L-histidine</name>
        <dbReference type="ChEBI" id="CHEBI:57595"/>
    </ligand>
</feature>
<dbReference type="InterPro" id="IPR045864">
    <property type="entry name" value="aa-tRNA-synth_II/BPL/LPL"/>
</dbReference>
<feature type="binding site" evidence="9">
    <location>
        <begin position="258"/>
        <end position="259"/>
    </location>
    <ligand>
        <name>L-histidine</name>
        <dbReference type="ChEBI" id="CHEBI:57595"/>
    </ligand>
</feature>
<comment type="subcellular location">
    <subcellularLocation>
        <location evidence="8">Cytoplasm</location>
    </subcellularLocation>
</comment>
<dbReference type="CDD" id="cd00859">
    <property type="entry name" value="HisRS_anticodon"/>
    <property type="match status" value="1"/>
</dbReference>
<dbReference type="InterPro" id="IPR015807">
    <property type="entry name" value="His-tRNA-ligase"/>
</dbReference>
<keyword evidence="3 8" id="KW-0547">Nucleotide-binding</keyword>
<dbReference type="InterPro" id="IPR004154">
    <property type="entry name" value="Anticodon-bd"/>
</dbReference>
<organism evidence="11 12">
    <name type="scientific">candidate division TA06 bacterium DG_26</name>
    <dbReference type="NCBI Taxonomy" id="1703771"/>
    <lineage>
        <taxon>Bacteria</taxon>
        <taxon>Bacteria division TA06</taxon>
    </lineage>
</organism>
<dbReference type="CDD" id="cd00773">
    <property type="entry name" value="HisRS-like_core"/>
    <property type="match status" value="1"/>
</dbReference>
<dbReference type="PATRIC" id="fig|1703771.3.peg.573"/>
<dbReference type="PANTHER" id="PTHR43707:SF1">
    <property type="entry name" value="HISTIDINE--TRNA LIGASE, MITOCHONDRIAL-RELATED"/>
    <property type="match status" value="1"/>
</dbReference>
<dbReference type="InterPro" id="IPR004516">
    <property type="entry name" value="HisRS/HisZ"/>
</dbReference>
<feature type="binding site" evidence="9">
    <location>
        <begin position="81"/>
        <end position="83"/>
    </location>
    <ligand>
        <name>L-histidine</name>
        <dbReference type="ChEBI" id="CHEBI:57595"/>
    </ligand>
</feature>
<dbReference type="PANTHER" id="PTHR43707">
    <property type="entry name" value="HISTIDYL-TRNA SYNTHETASE"/>
    <property type="match status" value="1"/>
</dbReference>
<dbReference type="Pfam" id="PF03129">
    <property type="entry name" value="HGTP_anticodon"/>
    <property type="match status" value="1"/>
</dbReference>
<dbReference type="InterPro" id="IPR033656">
    <property type="entry name" value="HisRS_anticodon"/>
</dbReference>
<dbReference type="Gene3D" id="3.30.930.10">
    <property type="entry name" value="Bira Bifunctional Protein, Domain 2"/>
    <property type="match status" value="1"/>
</dbReference>
<dbReference type="EMBL" id="LIZT01000019">
    <property type="protein sequence ID" value="KPJ50519.1"/>
    <property type="molecule type" value="Genomic_DNA"/>
</dbReference>
<feature type="binding site" evidence="9">
    <location>
        <position position="254"/>
    </location>
    <ligand>
        <name>L-histidine</name>
        <dbReference type="ChEBI" id="CHEBI:57595"/>
    </ligand>
</feature>
<feature type="binding site" evidence="9">
    <location>
        <position position="109"/>
    </location>
    <ligand>
        <name>L-histidine</name>
        <dbReference type="ChEBI" id="CHEBI:57595"/>
    </ligand>
</feature>
<evidence type="ECO:0000313" key="12">
    <source>
        <dbReference type="Proteomes" id="UP000051124"/>
    </source>
</evidence>
<evidence type="ECO:0000259" key="10">
    <source>
        <dbReference type="PROSITE" id="PS50862"/>
    </source>
</evidence>
<accession>A0A0S7WK18</accession>
<dbReference type="EC" id="6.1.1.21" evidence="8"/>
<dbReference type="HAMAP" id="MF_00127">
    <property type="entry name" value="His_tRNA_synth"/>
    <property type="match status" value="1"/>
</dbReference>
<dbReference type="NCBIfam" id="TIGR00442">
    <property type="entry name" value="hisS"/>
    <property type="match status" value="1"/>
</dbReference>
<dbReference type="InterPro" id="IPR006195">
    <property type="entry name" value="aa-tRNA-synth_II"/>
</dbReference>
<keyword evidence="6 8" id="KW-0030">Aminoacyl-tRNA synthetase</keyword>
<evidence type="ECO:0000256" key="7">
    <source>
        <dbReference type="ARBA" id="ARBA00047639"/>
    </source>
</evidence>
<gene>
    <name evidence="8" type="primary">hisS</name>
    <name evidence="11" type="ORF">AMJ40_02635</name>
</gene>
<protein>
    <recommendedName>
        <fullName evidence="8">Histidine--tRNA ligase</fullName>
        <ecNumber evidence="8">6.1.1.21</ecNumber>
    </recommendedName>
    <alternativeName>
        <fullName evidence="8">Histidyl-tRNA synthetase</fullName>
        <shortName evidence="8">HisRS</shortName>
    </alternativeName>
</protein>
<dbReference type="GO" id="GO:0004821">
    <property type="term" value="F:histidine-tRNA ligase activity"/>
    <property type="evidence" value="ECO:0007669"/>
    <property type="project" value="UniProtKB-UniRule"/>
</dbReference>
<proteinExistence type="inferred from homology"/>
<dbReference type="SUPFAM" id="SSF55681">
    <property type="entry name" value="Class II aaRS and biotin synthetases"/>
    <property type="match status" value="1"/>
</dbReference>
<comment type="catalytic activity">
    <reaction evidence="7 8">
        <text>tRNA(His) + L-histidine + ATP = L-histidyl-tRNA(His) + AMP + diphosphate + H(+)</text>
        <dbReference type="Rhea" id="RHEA:17313"/>
        <dbReference type="Rhea" id="RHEA-COMP:9665"/>
        <dbReference type="Rhea" id="RHEA-COMP:9689"/>
        <dbReference type="ChEBI" id="CHEBI:15378"/>
        <dbReference type="ChEBI" id="CHEBI:30616"/>
        <dbReference type="ChEBI" id="CHEBI:33019"/>
        <dbReference type="ChEBI" id="CHEBI:57595"/>
        <dbReference type="ChEBI" id="CHEBI:78442"/>
        <dbReference type="ChEBI" id="CHEBI:78527"/>
        <dbReference type="ChEBI" id="CHEBI:456215"/>
        <dbReference type="EC" id="6.1.1.21"/>
    </reaction>
</comment>
<dbReference type="GO" id="GO:0005737">
    <property type="term" value="C:cytoplasm"/>
    <property type="evidence" value="ECO:0007669"/>
    <property type="project" value="UniProtKB-SubCell"/>
</dbReference>
<evidence type="ECO:0000256" key="9">
    <source>
        <dbReference type="PIRSR" id="PIRSR001549-1"/>
    </source>
</evidence>
<dbReference type="Proteomes" id="UP000051124">
    <property type="component" value="Unassembled WGS sequence"/>
</dbReference>
<comment type="caution">
    <text evidence="11">The sequence shown here is derived from an EMBL/GenBank/DDBJ whole genome shotgun (WGS) entry which is preliminary data.</text>
</comment>
<reference evidence="11 12" key="1">
    <citation type="journal article" date="2015" name="Microbiome">
        <title>Genomic resolution of linkages in carbon, nitrogen, and sulfur cycling among widespread estuary sediment bacteria.</title>
        <authorList>
            <person name="Baker B.J."/>
            <person name="Lazar C.S."/>
            <person name="Teske A.P."/>
            <person name="Dick G.J."/>
        </authorList>
    </citation>
    <scope>NUCLEOTIDE SEQUENCE [LARGE SCALE GENOMIC DNA]</scope>
    <source>
        <strain evidence="11">DG_26</strain>
    </source>
</reference>
<feature type="binding site" evidence="9">
    <location>
        <position position="127"/>
    </location>
    <ligand>
        <name>L-histidine</name>
        <dbReference type="ChEBI" id="CHEBI:57595"/>
    </ligand>
</feature>
<evidence type="ECO:0000256" key="8">
    <source>
        <dbReference type="HAMAP-Rule" id="MF_00127"/>
    </source>
</evidence>
<evidence type="ECO:0000313" key="11">
    <source>
        <dbReference type="EMBL" id="KPJ50519.1"/>
    </source>
</evidence>
<comment type="subunit">
    <text evidence="8">Homodimer.</text>
</comment>
<dbReference type="GO" id="GO:0006427">
    <property type="term" value="P:histidyl-tRNA aminoacylation"/>
    <property type="evidence" value="ECO:0007669"/>
    <property type="project" value="UniProtKB-UniRule"/>
</dbReference>
<dbReference type="AlphaFoldDB" id="A0A0S7WK18"/>
<dbReference type="InterPro" id="IPR041715">
    <property type="entry name" value="HisRS-like_core"/>
</dbReference>
<keyword evidence="8" id="KW-0963">Cytoplasm</keyword>
<name>A0A0S7WK18_UNCT6</name>
<evidence type="ECO:0000256" key="6">
    <source>
        <dbReference type="ARBA" id="ARBA00023146"/>
    </source>
</evidence>
<evidence type="ECO:0000256" key="2">
    <source>
        <dbReference type="ARBA" id="ARBA00022598"/>
    </source>
</evidence>
<evidence type="ECO:0000256" key="5">
    <source>
        <dbReference type="ARBA" id="ARBA00022917"/>
    </source>
</evidence>
<keyword evidence="5 8" id="KW-0648">Protein biosynthesis</keyword>
<dbReference type="Pfam" id="PF13393">
    <property type="entry name" value="tRNA-synt_His"/>
    <property type="match status" value="1"/>
</dbReference>
<keyword evidence="2 8" id="KW-0436">Ligase</keyword>
<feature type="domain" description="Aminoacyl-transfer RNA synthetases class-II family profile" evidence="10">
    <location>
        <begin position="1"/>
        <end position="319"/>
    </location>
</feature>
<dbReference type="GO" id="GO:0005524">
    <property type="term" value="F:ATP binding"/>
    <property type="evidence" value="ECO:0007669"/>
    <property type="project" value="UniProtKB-UniRule"/>
</dbReference>